<dbReference type="InterPro" id="IPR017972">
    <property type="entry name" value="Cyt_P450_CS"/>
</dbReference>
<dbReference type="CDD" id="cd00302">
    <property type="entry name" value="cytochrome_P450"/>
    <property type="match status" value="1"/>
</dbReference>
<dbReference type="AlphaFoldDB" id="A0A9W6KJU3"/>
<dbReference type="GO" id="GO:0020037">
    <property type="term" value="F:heme binding"/>
    <property type="evidence" value="ECO:0007669"/>
    <property type="project" value="InterPro"/>
</dbReference>
<dbReference type="PROSITE" id="PS00086">
    <property type="entry name" value="CYTOCHROME_P450"/>
    <property type="match status" value="1"/>
</dbReference>
<evidence type="ECO:0000256" key="1">
    <source>
        <dbReference type="ARBA" id="ARBA00001971"/>
    </source>
</evidence>
<proteinExistence type="inferred from homology"/>
<comment type="similarity">
    <text evidence="2 9">Belongs to the cytochrome P450 family.</text>
</comment>
<evidence type="ECO:0000256" key="2">
    <source>
        <dbReference type="ARBA" id="ARBA00010617"/>
    </source>
</evidence>
<keyword evidence="12" id="KW-1185">Reference proteome</keyword>
<dbReference type="GO" id="GO:0004497">
    <property type="term" value="F:monooxygenase activity"/>
    <property type="evidence" value="ECO:0007669"/>
    <property type="project" value="UniProtKB-KW"/>
</dbReference>
<dbReference type="GO" id="GO:0016705">
    <property type="term" value="F:oxidoreductase activity, acting on paired donors, with incorporation or reduction of molecular oxygen"/>
    <property type="evidence" value="ECO:0007669"/>
    <property type="project" value="InterPro"/>
</dbReference>
<feature type="binding site" description="axial binding residue" evidence="8">
    <location>
        <position position="392"/>
    </location>
    <ligand>
        <name>heme</name>
        <dbReference type="ChEBI" id="CHEBI:30413"/>
    </ligand>
    <ligandPart>
        <name>Fe</name>
        <dbReference type="ChEBI" id="CHEBI:18248"/>
    </ligandPart>
</feature>
<dbReference type="PANTHER" id="PTHR24286:SF24">
    <property type="entry name" value="LANOSTEROL 14-ALPHA DEMETHYLASE"/>
    <property type="match status" value="1"/>
</dbReference>
<evidence type="ECO:0000313" key="12">
    <source>
        <dbReference type="Proteomes" id="UP001143480"/>
    </source>
</evidence>
<dbReference type="Pfam" id="PF00067">
    <property type="entry name" value="p450"/>
    <property type="match status" value="1"/>
</dbReference>
<dbReference type="EMBL" id="BSFP01000016">
    <property type="protein sequence ID" value="GLL01445.1"/>
    <property type="molecule type" value="Genomic_DNA"/>
</dbReference>
<evidence type="ECO:0000313" key="11">
    <source>
        <dbReference type="EMBL" id="GLL01445.1"/>
    </source>
</evidence>
<keyword evidence="4 8" id="KW-0479">Metal-binding</keyword>
<name>A0A9W6KJU3_9ACTN</name>
<dbReference type="InterPro" id="IPR036396">
    <property type="entry name" value="Cyt_P450_sf"/>
</dbReference>
<dbReference type="Proteomes" id="UP001143480">
    <property type="component" value="Unassembled WGS sequence"/>
</dbReference>
<evidence type="ECO:0000256" key="9">
    <source>
        <dbReference type="RuleBase" id="RU000461"/>
    </source>
</evidence>
<comment type="cofactor">
    <cofactor evidence="1 8">
        <name>heme</name>
        <dbReference type="ChEBI" id="CHEBI:30413"/>
    </cofactor>
</comment>
<evidence type="ECO:0000256" key="7">
    <source>
        <dbReference type="ARBA" id="ARBA00023033"/>
    </source>
</evidence>
<sequence length="447" mass="47937">MLGFGDAGPAAAAMAGVTAALPPPPAVPGVPVLGNALRMMGDVQQFFVDAYRDVGPVFRVRALNQSFVIMAGAAANRLLLERGEALFTSEESFGGLDREFGMRVHVLRGRPHRELRRILGAGLSRDLLAARWEQVTAETERMLDGWAQRPAVAVVDGCQRLAAAQLSIAYTGASSAARFETLRSAFELVLDVTIAGKWPAATLRWPAYRRARAEIHRFARAALAERAAAGPGEGPPDLLDRALAAPYPPDVQAGMALQGYFAGVNTVAYLYSFMVDVLLRNPEVLARVTAEVDAAGPLTFDRLRALPALHGLVMETLRVYPPAPGSARTALEPFDFEGHRIEAGQRVLVATCVPHQLPEHFPDPQRFDIDRDFAAARRASLYAPFSVGGHTCLGAGMTQVLAVATVALLVRRLRLAPATPGRPLRITATPGPNPGRRFKVSAAPRAA</sequence>
<dbReference type="InterPro" id="IPR002403">
    <property type="entry name" value="Cyt_P450_E_grp-IV"/>
</dbReference>
<evidence type="ECO:0000256" key="10">
    <source>
        <dbReference type="SAM" id="MobiDB-lite"/>
    </source>
</evidence>
<keyword evidence="7 9" id="KW-0503">Monooxygenase</keyword>
<gene>
    <name evidence="11" type="ORF">GCM10017581_031860</name>
</gene>
<evidence type="ECO:0000256" key="5">
    <source>
        <dbReference type="ARBA" id="ARBA00023002"/>
    </source>
</evidence>
<evidence type="ECO:0000256" key="3">
    <source>
        <dbReference type="ARBA" id="ARBA00022617"/>
    </source>
</evidence>
<keyword evidence="5 9" id="KW-0560">Oxidoreductase</keyword>
<evidence type="ECO:0000256" key="8">
    <source>
        <dbReference type="PIRSR" id="PIRSR602403-1"/>
    </source>
</evidence>
<evidence type="ECO:0000256" key="4">
    <source>
        <dbReference type="ARBA" id="ARBA00022723"/>
    </source>
</evidence>
<evidence type="ECO:0000256" key="6">
    <source>
        <dbReference type="ARBA" id="ARBA00023004"/>
    </source>
</evidence>
<feature type="region of interest" description="Disordered" evidence="10">
    <location>
        <begin position="424"/>
        <end position="447"/>
    </location>
</feature>
<comment type="caution">
    <text evidence="11">The sequence shown here is derived from an EMBL/GenBank/DDBJ whole genome shotgun (WGS) entry which is preliminary data.</text>
</comment>
<dbReference type="GO" id="GO:0005506">
    <property type="term" value="F:iron ion binding"/>
    <property type="evidence" value="ECO:0007669"/>
    <property type="project" value="InterPro"/>
</dbReference>
<keyword evidence="3 8" id="KW-0349">Heme</keyword>
<dbReference type="GO" id="GO:0016125">
    <property type="term" value="P:sterol metabolic process"/>
    <property type="evidence" value="ECO:0007669"/>
    <property type="project" value="TreeGrafter"/>
</dbReference>
<dbReference type="SUPFAM" id="SSF48264">
    <property type="entry name" value="Cytochrome P450"/>
    <property type="match status" value="1"/>
</dbReference>
<dbReference type="PANTHER" id="PTHR24286">
    <property type="entry name" value="CYTOCHROME P450 26"/>
    <property type="match status" value="1"/>
</dbReference>
<reference evidence="11" key="1">
    <citation type="journal article" date="2014" name="Int. J. Syst. Evol. Microbiol.">
        <title>Complete genome sequence of Corynebacterium casei LMG S-19264T (=DSM 44701T), isolated from a smear-ripened cheese.</title>
        <authorList>
            <consortium name="US DOE Joint Genome Institute (JGI-PGF)"/>
            <person name="Walter F."/>
            <person name="Albersmeier A."/>
            <person name="Kalinowski J."/>
            <person name="Ruckert C."/>
        </authorList>
    </citation>
    <scope>NUCLEOTIDE SEQUENCE</scope>
    <source>
        <strain evidence="11">VKM Ac-1321</strain>
    </source>
</reference>
<protein>
    <submittedName>
        <fullName evidence="11">Cytochrome P450</fullName>
    </submittedName>
</protein>
<reference evidence="11" key="2">
    <citation type="submission" date="2023-01" db="EMBL/GenBank/DDBJ databases">
        <authorList>
            <person name="Sun Q."/>
            <person name="Evtushenko L."/>
        </authorList>
    </citation>
    <scope>NUCLEOTIDE SEQUENCE</scope>
    <source>
        <strain evidence="11">VKM Ac-1321</strain>
    </source>
</reference>
<organism evidence="11 12">
    <name type="scientific">Dactylosporangium matsuzakiense</name>
    <dbReference type="NCBI Taxonomy" id="53360"/>
    <lineage>
        <taxon>Bacteria</taxon>
        <taxon>Bacillati</taxon>
        <taxon>Actinomycetota</taxon>
        <taxon>Actinomycetes</taxon>
        <taxon>Micromonosporales</taxon>
        <taxon>Micromonosporaceae</taxon>
        <taxon>Dactylosporangium</taxon>
    </lineage>
</organism>
<dbReference type="InterPro" id="IPR001128">
    <property type="entry name" value="Cyt_P450"/>
</dbReference>
<accession>A0A9W6KJU3</accession>
<keyword evidence="6 8" id="KW-0408">Iron</keyword>
<dbReference type="PRINTS" id="PR00465">
    <property type="entry name" value="EP450IV"/>
</dbReference>
<dbReference type="Gene3D" id="1.10.630.10">
    <property type="entry name" value="Cytochrome P450"/>
    <property type="match status" value="1"/>
</dbReference>